<comment type="subcellular location">
    <subcellularLocation>
        <location evidence="12">Cytoplasm</location>
    </subcellularLocation>
</comment>
<feature type="binding site" evidence="12">
    <location>
        <position position="372"/>
    </location>
    <ligand>
        <name>Zn(2+)</name>
        <dbReference type="ChEBI" id="CHEBI:29105"/>
        <note>catalytic</note>
    </ligand>
</feature>
<dbReference type="InterPro" id="IPR045864">
    <property type="entry name" value="aa-tRNA-synth_II/BPL/LPL"/>
</dbReference>
<evidence type="ECO:0000256" key="1">
    <source>
        <dbReference type="ARBA" id="ARBA00008226"/>
    </source>
</evidence>
<evidence type="ECO:0000256" key="6">
    <source>
        <dbReference type="ARBA" id="ARBA00022833"/>
    </source>
</evidence>
<dbReference type="SMART" id="SM00863">
    <property type="entry name" value="tRNA_SAD"/>
    <property type="match status" value="1"/>
</dbReference>
<evidence type="ECO:0000313" key="15">
    <source>
        <dbReference type="Proteomes" id="UP000034054"/>
    </source>
</evidence>
<dbReference type="GO" id="GO:0046872">
    <property type="term" value="F:metal ion binding"/>
    <property type="evidence" value="ECO:0007669"/>
    <property type="project" value="UniProtKB-KW"/>
</dbReference>
<keyword evidence="3 12" id="KW-0436">Ligase</keyword>
<dbReference type="AlphaFoldDB" id="A0A0G1ZUQ5"/>
<accession>A0A0G1ZUQ5</accession>
<dbReference type="GO" id="GO:0004829">
    <property type="term" value="F:threonine-tRNA ligase activity"/>
    <property type="evidence" value="ECO:0007669"/>
    <property type="project" value="UniProtKB-UniRule"/>
</dbReference>
<dbReference type="InterPro" id="IPR018163">
    <property type="entry name" value="Thr/Ala-tRNA-synth_IIc_edit"/>
</dbReference>
<dbReference type="EMBL" id="LCRH01000043">
    <property type="protein sequence ID" value="KKW32072.1"/>
    <property type="molecule type" value="Genomic_DNA"/>
</dbReference>
<dbReference type="FunFam" id="3.30.930.10:FF:000002">
    <property type="entry name" value="Threonine--tRNA ligase"/>
    <property type="match status" value="1"/>
</dbReference>
<evidence type="ECO:0000256" key="4">
    <source>
        <dbReference type="ARBA" id="ARBA00022723"/>
    </source>
</evidence>
<evidence type="ECO:0000256" key="2">
    <source>
        <dbReference type="ARBA" id="ARBA00022555"/>
    </source>
</evidence>
<dbReference type="Proteomes" id="UP000034054">
    <property type="component" value="Unassembled WGS sequence"/>
</dbReference>
<dbReference type="Pfam" id="PF03129">
    <property type="entry name" value="HGTP_anticodon"/>
    <property type="match status" value="1"/>
</dbReference>
<keyword evidence="9 12" id="KW-0648">Protein biosynthesis</keyword>
<keyword evidence="8 12" id="KW-0694">RNA-binding</keyword>
<dbReference type="SUPFAM" id="SSF55186">
    <property type="entry name" value="ThrRS/AlaRS common domain"/>
    <property type="match status" value="1"/>
</dbReference>
<dbReference type="CDD" id="cd00860">
    <property type="entry name" value="ThrRS_anticodon"/>
    <property type="match status" value="1"/>
</dbReference>
<dbReference type="InterPro" id="IPR006195">
    <property type="entry name" value="aa-tRNA-synth_II"/>
</dbReference>
<dbReference type="InterPro" id="IPR002314">
    <property type="entry name" value="aa-tRNA-synt_IIb"/>
</dbReference>
<feature type="binding site" evidence="12">
    <location>
        <position position="321"/>
    </location>
    <ligand>
        <name>Zn(2+)</name>
        <dbReference type="ChEBI" id="CHEBI:29105"/>
        <note>catalytic</note>
    </ligand>
</feature>
<sequence length="627" mass="71709">MRRSRRIKGLESFNPFNLPTPPTLSNFFSIMENDKLHAMRHTAAHVLAAAAQRLYPGIKLGVGPVVENGFFYDILFATPITEEDLEKLETEMRKIVAEGHEMVRDEISIDEAIKKFGEMGQDFKVELLRDLKEKGTTKVNPEETQDIDVARPDVASLYKTGEFVDLCRGPHVGNVKEVGAFKLWKLAGAYWRGKEENPQMQRIYGLAFETQQELDQYLTMLEEAKKRDHRKLGKELELFTIIDDIGSGLPLFYPKGAILRRMVESFISNLQEPRGYTPIWIPHITKGKLYERSGHLQKYDAMYPPMHLEDEADYYLKPMNCPHFMMLYATTPHSYREMPMRWVCTTTNYRYEKSGELSGLTRVRSLTQDDCHVFARPDQIAGEINLMLDMIELTYKAFGFNDFWVRISVSDPENPDKYIGDKQVWIDSEASLKSLIQTRGWTHGVGVGEAAFYGPKLDFMFKDAIGREWQLSTIQLDMNLPERFELEYVDSDGSKKRPVVIHRAILGATERFLGILIEHYAGAFPFWIAPVQIRLATVSDEFVPFAKSLQAKLVQSDIRVDLDDSNEKVGKKIRNSAAHKIPWTIVIGAKEAEGGDFKVNVFGQEEDLMIPAAELIDRAKQASQFPQ</sequence>
<feature type="binding site" evidence="12">
    <location>
        <position position="502"/>
    </location>
    <ligand>
        <name>Zn(2+)</name>
        <dbReference type="ChEBI" id="CHEBI:29105"/>
        <note>catalytic</note>
    </ligand>
</feature>
<dbReference type="EC" id="6.1.1.3" evidence="12"/>
<evidence type="ECO:0000256" key="12">
    <source>
        <dbReference type="HAMAP-Rule" id="MF_00184"/>
    </source>
</evidence>
<dbReference type="PANTHER" id="PTHR11451">
    <property type="entry name" value="THREONINE-TRNA LIGASE"/>
    <property type="match status" value="1"/>
</dbReference>
<dbReference type="InterPro" id="IPR047246">
    <property type="entry name" value="ThrRS_anticodon"/>
</dbReference>
<dbReference type="PANTHER" id="PTHR11451:SF44">
    <property type="entry name" value="THREONINE--TRNA LIGASE, CHLOROPLASTIC_MITOCHONDRIAL 2"/>
    <property type="match status" value="1"/>
</dbReference>
<dbReference type="Gene3D" id="3.40.50.800">
    <property type="entry name" value="Anticodon-binding domain"/>
    <property type="match status" value="1"/>
</dbReference>
<dbReference type="PATRIC" id="fig|1618979.3.peg.588"/>
<organism evidence="14 15">
    <name type="scientific">Candidatus Uhrbacteria bacterium GW2011_GWA2_52_8d</name>
    <dbReference type="NCBI Taxonomy" id="1618979"/>
    <lineage>
        <taxon>Bacteria</taxon>
        <taxon>Candidatus Uhriibacteriota</taxon>
    </lineage>
</organism>
<dbReference type="Gene3D" id="3.30.930.10">
    <property type="entry name" value="Bira Bifunctional Protein, Domain 2"/>
    <property type="match status" value="1"/>
</dbReference>
<keyword evidence="4 12" id="KW-0479">Metal-binding</keyword>
<evidence type="ECO:0000256" key="11">
    <source>
        <dbReference type="ARBA" id="ARBA00049515"/>
    </source>
</evidence>
<dbReference type="PROSITE" id="PS50862">
    <property type="entry name" value="AA_TRNA_LIGASE_II"/>
    <property type="match status" value="1"/>
</dbReference>
<dbReference type="InterPro" id="IPR033728">
    <property type="entry name" value="ThrRS_core"/>
</dbReference>
<feature type="domain" description="Aminoacyl-transfer RNA synthetases class-II family profile" evidence="13">
    <location>
        <begin position="253"/>
        <end position="525"/>
    </location>
</feature>
<comment type="similarity">
    <text evidence="1 12">Belongs to the class-II aminoacyl-tRNA synthetase family.</text>
</comment>
<evidence type="ECO:0000256" key="5">
    <source>
        <dbReference type="ARBA" id="ARBA00022741"/>
    </source>
</evidence>
<dbReference type="GO" id="GO:0005737">
    <property type="term" value="C:cytoplasm"/>
    <property type="evidence" value="ECO:0007669"/>
    <property type="project" value="UniProtKB-SubCell"/>
</dbReference>
<dbReference type="GO" id="GO:0006435">
    <property type="term" value="P:threonyl-tRNA aminoacylation"/>
    <property type="evidence" value="ECO:0007669"/>
    <property type="project" value="UniProtKB-UniRule"/>
</dbReference>
<dbReference type="InterPro" id="IPR002320">
    <property type="entry name" value="Thr-tRNA-ligase_IIa"/>
</dbReference>
<comment type="catalytic activity">
    <reaction evidence="11 12">
        <text>tRNA(Thr) + L-threonine + ATP = L-threonyl-tRNA(Thr) + AMP + diphosphate + H(+)</text>
        <dbReference type="Rhea" id="RHEA:24624"/>
        <dbReference type="Rhea" id="RHEA-COMP:9670"/>
        <dbReference type="Rhea" id="RHEA-COMP:9704"/>
        <dbReference type="ChEBI" id="CHEBI:15378"/>
        <dbReference type="ChEBI" id="CHEBI:30616"/>
        <dbReference type="ChEBI" id="CHEBI:33019"/>
        <dbReference type="ChEBI" id="CHEBI:57926"/>
        <dbReference type="ChEBI" id="CHEBI:78442"/>
        <dbReference type="ChEBI" id="CHEBI:78534"/>
        <dbReference type="ChEBI" id="CHEBI:456215"/>
        <dbReference type="EC" id="6.1.1.3"/>
    </reaction>
</comment>
<gene>
    <name evidence="12" type="primary">thrS</name>
    <name evidence="14" type="ORF">UY76_C0043G0002</name>
</gene>
<evidence type="ECO:0000313" key="14">
    <source>
        <dbReference type="EMBL" id="KKW32072.1"/>
    </source>
</evidence>
<keyword evidence="10 12" id="KW-0030">Aminoacyl-tRNA synthetase</keyword>
<evidence type="ECO:0000259" key="13">
    <source>
        <dbReference type="PROSITE" id="PS50862"/>
    </source>
</evidence>
<dbReference type="PRINTS" id="PR01047">
    <property type="entry name" value="TRNASYNTHTHR"/>
</dbReference>
<dbReference type="CDD" id="cd00771">
    <property type="entry name" value="ThrRS_core"/>
    <property type="match status" value="1"/>
</dbReference>
<keyword evidence="6 12" id="KW-0862">Zinc</keyword>
<keyword evidence="12" id="KW-0963">Cytoplasm</keyword>
<keyword evidence="2 12" id="KW-0820">tRNA-binding</keyword>
<dbReference type="Pfam" id="PF00587">
    <property type="entry name" value="tRNA-synt_2b"/>
    <property type="match status" value="1"/>
</dbReference>
<evidence type="ECO:0000256" key="9">
    <source>
        <dbReference type="ARBA" id="ARBA00022917"/>
    </source>
</evidence>
<reference evidence="14 15" key="1">
    <citation type="journal article" date="2015" name="Nature">
        <title>rRNA introns, odd ribosomes, and small enigmatic genomes across a large radiation of phyla.</title>
        <authorList>
            <person name="Brown C.T."/>
            <person name="Hug L.A."/>
            <person name="Thomas B.C."/>
            <person name="Sharon I."/>
            <person name="Castelle C.J."/>
            <person name="Singh A."/>
            <person name="Wilkins M.J."/>
            <person name="Williams K.H."/>
            <person name="Banfield J.F."/>
        </authorList>
    </citation>
    <scope>NUCLEOTIDE SEQUENCE [LARGE SCALE GENOMIC DNA]</scope>
</reference>
<evidence type="ECO:0000256" key="10">
    <source>
        <dbReference type="ARBA" id="ARBA00023146"/>
    </source>
</evidence>
<dbReference type="InterPro" id="IPR012947">
    <property type="entry name" value="tRNA_SAD"/>
</dbReference>
<evidence type="ECO:0000256" key="8">
    <source>
        <dbReference type="ARBA" id="ARBA00022884"/>
    </source>
</evidence>
<evidence type="ECO:0000256" key="7">
    <source>
        <dbReference type="ARBA" id="ARBA00022840"/>
    </source>
</evidence>
<evidence type="ECO:0000256" key="3">
    <source>
        <dbReference type="ARBA" id="ARBA00022598"/>
    </source>
</evidence>
<comment type="caution">
    <text evidence="12">Lacks conserved residue(s) required for the propagation of feature annotation.</text>
</comment>
<comment type="subunit">
    <text evidence="12">Homodimer.</text>
</comment>
<dbReference type="InterPro" id="IPR004154">
    <property type="entry name" value="Anticodon-bd"/>
</dbReference>
<dbReference type="GO" id="GO:0005524">
    <property type="term" value="F:ATP binding"/>
    <property type="evidence" value="ECO:0007669"/>
    <property type="project" value="UniProtKB-UniRule"/>
</dbReference>
<dbReference type="GO" id="GO:0000049">
    <property type="term" value="F:tRNA binding"/>
    <property type="evidence" value="ECO:0007669"/>
    <property type="project" value="UniProtKB-KW"/>
</dbReference>
<keyword evidence="7 12" id="KW-0067">ATP-binding</keyword>
<protein>
    <recommendedName>
        <fullName evidence="12">Threonine--tRNA ligase</fullName>
        <ecNumber evidence="12">6.1.1.3</ecNumber>
    </recommendedName>
    <alternativeName>
        <fullName evidence="12">Threonyl-tRNA synthetase</fullName>
        <shortName evidence="12">ThrRS</shortName>
    </alternativeName>
</protein>
<dbReference type="SUPFAM" id="SSF52954">
    <property type="entry name" value="Class II aaRS ABD-related"/>
    <property type="match status" value="1"/>
</dbReference>
<keyword evidence="5 12" id="KW-0547">Nucleotide-binding</keyword>
<name>A0A0G1ZUQ5_9BACT</name>
<comment type="caution">
    <text evidence="14">The sequence shown here is derived from an EMBL/GenBank/DDBJ whole genome shotgun (WGS) entry which is preliminary data.</text>
</comment>
<dbReference type="SUPFAM" id="SSF55681">
    <property type="entry name" value="Class II aaRS and biotin synthetases"/>
    <property type="match status" value="1"/>
</dbReference>
<proteinExistence type="inferred from homology"/>
<dbReference type="Pfam" id="PF07973">
    <property type="entry name" value="tRNA_SAD"/>
    <property type="match status" value="1"/>
</dbReference>
<dbReference type="Gene3D" id="3.30.980.10">
    <property type="entry name" value="Threonyl-trna Synthetase, Chain A, domain 2"/>
    <property type="match status" value="1"/>
</dbReference>
<dbReference type="Gene3D" id="3.30.54.20">
    <property type="match status" value="1"/>
</dbReference>
<comment type="cofactor">
    <cofactor evidence="12">
        <name>Zn(2+)</name>
        <dbReference type="ChEBI" id="CHEBI:29105"/>
    </cofactor>
    <text evidence="12">Binds 1 zinc ion per subunit.</text>
</comment>
<dbReference type="HAMAP" id="MF_00184">
    <property type="entry name" value="Thr_tRNA_synth"/>
    <property type="match status" value="1"/>
</dbReference>
<dbReference type="InterPro" id="IPR036621">
    <property type="entry name" value="Anticodon-bd_dom_sf"/>
</dbReference>
<dbReference type="NCBIfam" id="TIGR00418">
    <property type="entry name" value="thrS"/>
    <property type="match status" value="1"/>
</dbReference>